<reference evidence="2 3" key="1">
    <citation type="journal article" date="2016" name="Nat. Commun.">
        <title>Thousands of microbial genomes shed light on interconnected biogeochemical processes in an aquifer system.</title>
        <authorList>
            <person name="Anantharaman K."/>
            <person name="Brown C.T."/>
            <person name="Hug L.A."/>
            <person name="Sharon I."/>
            <person name="Castelle C.J."/>
            <person name="Probst A.J."/>
            <person name="Thomas B.C."/>
            <person name="Singh A."/>
            <person name="Wilkins M.J."/>
            <person name="Karaoz U."/>
            <person name="Brodie E.L."/>
            <person name="Williams K.H."/>
            <person name="Hubbard S.S."/>
            <person name="Banfield J.F."/>
        </authorList>
    </citation>
    <scope>NUCLEOTIDE SEQUENCE [LARGE SCALE GENOMIC DNA]</scope>
</reference>
<keyword evidence="1" id="KW-0472">Membrane</keyword>
<protein>
    <recommendedName>
        <fullName evidence="4">Phenylacetate--CoA ligase</fullName>
    </recommendedName>
</protein>
<keyword evidence="1" id="KW-1133">Transmembrane helix</keyword>
<evidence type="ECO:0000313" key="2">
    <source>
        <dbReference type="EMBL" id="OGE99793.1"/>
    </source>
</evidence>
<gene>
    <name evidence="2" type="ORF">A3J05_00790</name>
</gene>
<evidence type="ECO:0000313" key="3">
    <source>
        <dbReference type="Proteomes" id="UP000177235"/>
    </source>
</evidence>
<accession>A0A1F5QC60</accession>
<dbReference type="PANTHER" id="PTHR43845:SF1">
    <property type="entry name" value="BLR5969 PROTEIN"/>
    <property type="match status" value="1"/>
</dbReference>
<keyword evidence="1" id="KW-0812">Transmembrane</keyword>
<comment type="caution">
    <text evidence="2">The sequence shown here is derived from an EMBL/GenBank/DDBJ whole genome shotgun (WGS) entry which is preliminary data.</text>
</comment>
<feature type="transmembrane region" description="Helical" evidence="1">
    <location>
        <begin position="151"/>
        <end position="171"/>
    </location>
</feature>
<dbReference type="EMBL" id="MFFF01000015">
    <property type="protein sequence ID" value="OGE99793.1"/>
    <property type="molecule type" value="Genomic_DNA"/>
</dbReference>
<organism evidence="2 3">
    <name type="scientific">Candidatus Doudnabacteria bacterium RIFCSPLOWO2_02_FULL_48_13</name>
    <dbReference type="NCBI Taxonomy" id="1817845"/>
    <lineage>
        <taxon>Bacteria</taxon>
        <taxon>Candidatus Doudnaibacteriota</taxon>
    </lineage>
</organism>
<proteinExistence type="predicted"/>
<dbReference type="Proteomes" id="UP000177235">
    <property type="component" value="Unassembled WGS sequence"/>
</dbReference>
<dbReference type="Gene3D" id="3.40.50.12780">
    <property type="entry name" value="N-terminal domain of ligase-like"/>
    <property type="match status" value="1"/>
</dbReference>
<dbReference type="AlphaFoldDB" id="A0A1F5QC60"/>
<evidence type="ECO:0000256" key="1">
    <source>
        <dbReference type="SAM" id="Phobius"/>
    </source>
</evidence>
<name>A0A1F5QC60_9BACT</name>
<evidence type="ECO:0008006" key="4">
    <source>
        <dbReference type="Google" id="ProtNLM"/>
    </source>
</evidence>
<sequence>MLNMAKLRAGIKNFFDQDNVEATFNYLQSIKEDDWDKISEDYLLNLFRETFERVRGYHDFIEANNFQPLNVKSLADYTKIPVTNKNNYLRSYPLEHLVFDGRLDKTILAATSGSSGHPFYFPRNEVIDWQSSIFHEQFLRYDPENRNKSTLVINCFGMGVWIGGLITYQAFHKIAAREYPLTILTPGPNKKEIFEALKHLGKKFQQIILCGYPPFIKDVIDEAEGYHINWKELKLKLIFAAESFTEQFRDYIVKKCGITNPYIDTVNIYGSADLGTMAIETPLSILIRKLAIENKKIHKELFHESGRLPTLVQFNPLFVNFEAQENEVLCTGYNCLPLIRYAIGDKGGVIRFSHMLKVFNANGVDLITLAKNLGFEQHIYQLPFVYVYERTDLSTKLYGAIIYPEHIRESLQHHILEDFVTGKFTMLTKHDKKHNQYLEINLELKPRVKETHDLTEIVKKIIVENLLEKNAEYKNNAQLLEERVEPKVVFWDHEHPTYFKPGGKQKWVKNN</sequence>
<dbReference type="InterPro" id="IPR042099">
    <property type="entry name" value="ANL_N_sf"/>
</dbReference>
<dbReference type="PANTHER" id="PTHR43845">
    <property type="entry name" value="BLR5969 PROTEIN"/>
    <property type="match status" value="1"/>
</dbReference>